<keyword evidence="1" id="KW-0059">Arsenical resistance</keyword>
<feature type="domain" description="Phosphotyrosine protein phosphatase I" evidence="2">
    <location>
        <begin position="2"/>
        <end position="130"/>
    </location>
</feature>
<comment type="caution">
    <text evidence="3">The sequence shown here is derived from an EMBL/GenBank/DDBJ whole genome shotgun (WGS) entry which is preliminary data.</text>
</comment>
<dbReference type="Gene3D" id="3.40.50.2300">
    <property type="match status" value="1"/>
</dbReference>
<dbReference type="PANTHER" id="PTHR43428">
    <property type="entry name" value="ARSENATE REDUCTASE"/>
    <property type="match status" value="1"/>
</dbReference>
<evidence type="ECO:0000313" key="4">
    <source>
        <dbReference type="Proteomes" id="UP000675880"/>
    </source>
</evidence>
<keyword evidence="3" id="KW-0560">Oxidoreductase</keyword>
<protein>
    <submittedName>
        <fullName evidence="3">Arsenate reductase</fullName>
        <ecNumber evidence="3">1.20.4.4</ecNumber>
    </submittedName>
</protein>
<evidence type="ECO:0000259" key="2">
    <source>
        <dbReference type="SMART" id="SM00226"/>
    </source>
</evidence>
<keyword evidence="4" id="KW-1185">Reference proteome</keyword>
<dbReference type="PANTHER" id="PTHR43428:SF1">
    <property type="entry name" value="ARSENATE REDUCTASE"/>
    <property type="match status" value="1"/>
</dbReference>
<evidence type="ECO:0000313" key="3">
    <source>
        <dbReference type="EMBL" id="CAE6725508.1"/>
    </source>
</evidence>
<dbReference type="Pfam" id="PF01451">
    <property type="entry name" value="LMWPc"/>
    <property type="match status" value="1"/>
</dbReference>
<reference evidence="3 4" key="1">
    <citation type="submission" date="2021-02" db="EMBL/GenBank/DDBJ databases">
        <authorList>
            <person name="Han P."/>
        </authorList>
    </citation>
    <scope>NUCLEOTIDE SEQUENCE [LARGE SCALE GENOMIC DNA]</scope>
    <source>
        <strain evidence="3">Candidatus Nitrospira sp. ZN2</strain>
    </source>
</reference>
<name>A0ABM8QZW3_9BACT</name>
<proteinExistence type="predicted"/>
<accession>A0ABM8QZW3</accession>
<dbReference type="EMBL" id="CAJNBJ010000002">
    <property type="protein sequence ID" value="CAE6725508.1"/>
    <property type="molecule type" value="Genomic_DNA"/>
</dbReference>
<gene>
    <name evidence="3" type="primary">arsC</name>
    <name evidence="3" type="ORF">NSPZN2_100079</name>
</gene>
<dbReference type="InterPro" id="IPR023485">
    <property type="entry name" value="Ptyr_pPase"/>
</dbReference>
<dbReference type="InterPro" id="IPR036196">
    <property type="entry name" value="Ptyr_pPase_sf"/>
</dbReference>
<organism evidence="3 4">
    <name type="scientific">Nitrospira defluvii</name>
    <dbReference type="NCBI Taxonomy" id="330214"/>
    <lineage>
        <taxon>Bacteria</taxon>
        <taxon>Pseudomonadati</taxon>
        <taxon>Nitrospirota</taxon>
        <taxon>Nitrospiria</taxon>
        <taxon>Nitrospirales</taxon>
        <taxon>Nitrospiraceae</taxon>
        <taxon>Nitrospira</taxon>
    </lineage>
</organism>
<evidence type="ECO:0000256" key="1">
    <source>
        <dbReference type="ARBA" id="ARBA00022849"/>
    </source>
</evidence>
<dbReference type="SUPFAM" id="SSF52788">
    <property type="entry name" value="Phosphotyrosine protein phosphatases I"/>
    <property type="match status" value="1"/>
</dbReference>
<dbReference type="EC" id="1.20.4.4" evidence="3"/>
<sequence length="144" mass="15937">MLFLCTGNSARSQMAEALLGAIAGNHFEAHSAGTHPAGLNPVTVEAMQEVGVDVRHHQSKHVQEYLGQSFDSVNTVCDRAKETCPVLPGVGNIRNWSFDDPAAAPPETRLVVFRRMRDEIAKWICRFLVEECQLSLASFRCYCC</sequence>
<dbReference type="CDD" id="cd16345">
    <property type="entry name" value="LMWP_ArsC"/>
    <property type="match status" value="1"/>
</dbReference>
<dbReference type="RefSeq" id="WP_246507515.1">
    <property type="nucleotide sequence ID" value="NZ_CAJNBJ010000002.1"/>
</dbReference>
<dbReference type="SMART" id="SM00226">
    <property type="entry name" value="LMWPc"/>
    <property type="match status" value="1"/>
</dbReference>
<dbReference type="Proteomes" id="UP000675880">
    <property type="component" value="Unassembled WGS sequence"/>
</dbReference>
<dbReference type="GO" id="GO:0030612">
    <property type="term" value="F:arsenate reductase (thioredoxin) activity"/>
    <property type="evidence" value="ECO:0007669"/>
    <property type="project" value="UniProtKB-EC"/>
</dbReference>